<accession>A0A9P8PDE7</accession>
<evidence type="ECO:0000313" key="2">
    <source>
        <dbReference type="Proteomes" id="UP000788993"/>
    </source>
</evidence>
<comment type="caution">
    <text evidence="1">The sequence shown here is derived from an EMBL/GenBank/DDBJ whole genome shotgun (WGS) entry which is preliminary data.</text>
</comment>
<proteinExistence type="predicted"/>
<organism evidence="1 2">
    <name type="scientific">Ogataea polymorpha</name>
    <dbReference type="NCBI Taxonomy" id="460523"/>
    <lineage>
        <taxon>Eukaryota</taxon>
        <taxon>Fungi</taxon>
        <taxon>Dikarya</taxon>
        <taxon>Ascomycota</taxon>
        <taxon>Saccharomycotina</taxon>
        <taxon>Pichiomycetes</taxon>
        <taxon>Pichiales</taxon>
        <taxon>Pichiaceae</taxon>
        <taxon>Ogataea</taxon>
    </lineage>
</organism>
<evidence type="ECO:0000313" key="1">
    <source>
        <dbReference type="EMBL" id="KAH3670198.1"/>
    </source>
</evidence>
<gene>
    <name evidence="1" type="ORF">OGATHE_003011</name>
</gene>
<dbReference type="AlphaFoldDB" id="A0A9P8PDE7"/>
<name>A0A9P8PDE7_9ASCO</name>
<protein>
    <submittedName>
        <fullName evidence="1">Uncharacterized protein</fullName>
    </submittedName>
</protein>
<dbReference type="Proteomes" id="UP000788993">
    <property type="component" value="Unassembled WGS sequence"/>
</dbReference>
<sequence>MEGPFLEWQQSGPRGVRSRALREHEEAAASSLEVFESLVEHTDGLLAVGSVQEKGARQSHEPAQKRHQLKLFLGRHDTTFGKYPAQHKHVKLGLVVGDQNGGQTTQFLLTLDFYRDAHNRAKQIVVEARSAPLGQIAFANQRENHGAEDTVRCADHQGAKGNKTLGVKLEVFSNFLQKRHLGHWLGGVRYKHPRNEAAKD</sequence>
<dbReference type="EMBL" id="JAEUBD010000983">
    <property type="protein sequence ID" value="KAH3670198.1"/>
    <property type="molecule type" value="Genomic_DNA"/>
</dbReference>
<reference evidence="1" key="2">
    <citation type="submission" date="2021-01" db="EMBL/GenBank/DDBJ databases">
        <authorList>
            <person name="Schikora-Tamarit M.A."/>
        </authorList>
    </citation>
    <scope>NUCLEOTIDE SEQUENCE</scope>
    <source>
        <strain evidence="1">NCAIM Y.01608</strain>
    </source>
</reference>
<keyword evidence="2" id="KW-1185">Reference proteome</keyword>
<reference evidence="1" key="1">
    <citation type="journal article" date="2021" name="Open Biol.">
        <title>Shared evolutionary footprints suggest mitochondrial oxidative damage underlies multiple complex I losses in fungi.</title>
        <authorList>
            <person name="Schikora-Tamarit M.A."/>
            <person name="Marcet-Houben M."/>
            <person name="Nosek J."/>
            <person name="Gabaldon T."/>
        </authorList>
    </citation>
    <scope>NUCLEOTIDE SEQUENCE</scope>
    <source>
        <strain evidence="1">NCAIM Y.01608</strain>
    </source>
</reference>